<dbReference type="Gene3D" id="3.20.20.370">
    <property type="entry name" value="Glycoside hydrolase/deacetylase"/>
    <property type="match status" value="1"/>
</dbReference>
<feature type="chain" id="PRO_5021370929" description="NodB homology domain-containing protein" evidence="2">
    <location>
        <begin position="23"/>
        <end position="519"/>
    </location>
</feature>
<dbReference type="AlphaFoldDB" id="A0A507E098"/>
<organism evidence="3 4">
    <name type="scientific">Powellomyces hirtus</name>
    <dbReference type="NCBI Taxonomy" id="109895"/>
    <lineage>
        <taxon>Eukaryota</taxon>
        <taxon>Fungi</taxon>
        <taxon>Fungi incertae sedis</taxon>
        <taxon>Chytridiomycota</taxon>
        <taxon>Chytridiomycota incertae sedis</taxon>
        <taxon>Chytridiomycetes</taxon>
        <taxon>Spizellomycetales</taxon>
        <taxon>Powellomycetaceae</taxon>
        <taxon>Powellomyces</taxon>
    </lineage>
</organism>
<dbReference type="Proteomes" id="UP000318582">
    <property type="component" value="Unassembled WGS sequence"/>
</dbReference>
<dbReference type="GO" id="GO:0005975">
    <property type="term" value="P:carbohydrate metabolic process"/>
    <property type="evidence" value="ECO:0007669"/>
    <property type="project" value="InterPro"/>
</dbReference>
<dbReference type="SUPFAM" id="SSF88713">
    <property type="entry name" value="Glycoside hydrolase/deacetylase"/>
    <property type="match status" value="1"/>
</dbReference>
<dbReference type="PANTHER" id="PTHR45985">
    <property type="match status" value="1"/>
</dbReference>
<feature type="compositionally biased region" description="Pro residues" evidence="1">
    <location>
        <begin position="463"/>
        <end position="474"/>
    </location>
</feature>
<feature type="compositionally biased region" description="Gly residues" evidence="1">
    <location>
        <begin position="476"/>
        <end position="487"/>
    </location>
</feature>
<sequence length="519" mass="54057">MVSSSATFCAFVLLASTGVALAQEGTTTGVAPVVPVAYSCDPNVCKAPACMCASKLPPGGLDPKKIPQFITLTFDDAVNLPLWQVIQNLTAGWKPNPNGCPHSSTFFVSNQYTDYSYVTALHSLGHEIAIHTVNHVGNSPAAEIKASQEALNAFAGIPMNQLLGFRHPFLAFNGQSFNNLAGLGTFLYDSSMPEDSVASGFWPYTLDNGPAVGCVSGTCDGPFRYPGLWEIPLNTLVNADGSENSPMDPNAVKGGTVGGPTADEIFELLKSNFERHFNGDRVPLGIYLHAATQVTLPARLEGFTRFLKWTQDNHYEEVYWVNNQQLLSWMLNPTDLPTSKGSPTLGCNLPAKDTSNPEICDGIDNKGDGQIDVGLVENCAFPPLTYFSTCYGCPSKVPNVTEAVPTRAGNRALVPAAGCGAGVWDPTKATCVPVKRPGTAPTPAANLPIPAGPGKFTPGTAPVIPPPAPAPAPGTPGTGGSANGGGNSNNSSANNADSVTSAFSTLFAAVIGAVAAFGL</sequence>
<accession>A0A507E098</accession>
<keyword evidence="4" id="KW-1185">Reference proteome</keyword>
<evidence type="ECO:0000256" key="1">
    <source>
        <dbReference type="SAM" id="MobiDB-lite"/>
    </source>
</evidence>
<dbReference type="CDD" id="cd10919">
    <property type="entry name" value="CE4_CDA_like"/>
    <property type="match status" value="1"/>
</dbReference>
<proteinExistence type="predicted"/>
<evidence type="ECO:0000256" key="2">
    <source>
        <dbReference type="SAM" id="SignalP"/>
    </source>
</evidence>
<feature type="signal peptide" evidence="2">
    <location>
        <begin position="1"/>
        <end position="22"/>
    </location>
</feature>
<dbReference type="STRING" id="109895.A0A507E098"/>
<comment type="caution">
    <text evidence="3">The sequence shown here is derived from an EMBL/GenBank/DDBJ whole genome shotgun (WGS) entry which is preliminary data.</text>
</comment>
<gene>
    <name evidence="3" type="ORF">PhCBS80983_g03900</name>
</gene>
<feature type="region of interest" description="Disordered" evidence="1">
    <location>
        <begin position="450"/>
        <end position="495"/>
    </location>
</feature>
<dbReference type="EMBL" id="QEAQ01000054">
    <property type="protein sequence ID" value="TPX57324.1"/>
    <property type="molecule type" value="Genomic_DNA"/>
</dbReference>
<dbReference type="InterPro" id="IPR052740">
    <property type="entry name" value="CE4"/>
</dbReference>
<name>A0A507E098_9FUNG</name>
<evidence type="ECO:0000313" key="3">
    <source>
        <dbReference type="EMBL" id="TPX57324.1"/>
    </source>
</evidence>
<protein>
    <recommendedName>
        <fullName evidence="5">NodB homology domain-containing protein</fullName>
    </recommendedName>
</protein>
<dbReference type="PANTHER" id="PTHR45985:SF3">
    <property type="entry name" value="CHITIN DEACETYLASE-LIKE 4"/>
    <property type="match status" value="1"/>
</dbReference>
<evidence type="ECO:0008006" key="5">
    <source>
        <dbReference type="Google" id="ProtNLM"/>
    </source>
</evidence>
<dbReference type="InterPro" id="IPR011330">
    <property type="entry name" value="Glyco_hydro/deAcase_b/a-brl"/>
</dbReference>
<keyword evidence="2" id="KW-0732">Signal</keyword>
<reference evidence="3 4" key="1">
    <citation type="journal article" date="2019" name="Sci. Rep.">
        <title>Comparative genomics of chytrid fungi reveal insights into the obligate biotrophic and pathogenic lifestyle of Synchytrium endobioticum.</title>
        <authorList>
            <person name="van de Vossenberg B.T.L.H."/>
            <person name="Warris S."/>
            <person name="Nguyen H.D.T."/>
            <person name="van Gent-Pelzer M.P.E."/>
            <person name="Joly D.L."/>
            <person name="van de Geest H.C."/>
            <person name="Bonants P.J.M."/>
            <person name="Smith D.S."/>
            <person name="Levesque C.A."/>
            <person name="van der Lee T.A.J."/>
        </authorList>
    </citation>
    <scope>NUCLEOTIDE SEQUENCE [LARGE SCALE GENOMIC DNA]</scope>
    <source>
        <strain evidence="3 4">CBS 809.83</strain>
    </source>
</reference>
<evidence type="ECO:0000313" key="4">
    <source>
        <dbReference type="Proteomes" id="UP000318582"/>
    </source>
</evidence>